<keyword evidence="1" id="KW-0812">Transmembrane</keyword>
<keyword evidence="1" id="KW-1133">Transmembrane helix</keyword>
<keyword evidence="1" id="KW-0472">Membrane</keyword>
<dbReference type="AlphaFoldDB" id="A0A5K1UEW3"/>
<protein>
    <submittedName>
        <fullName evidence="2">Uncharacterized protein</fullName>
    </submittedName>
</protein>
<proteinExistence type="predicted"/>
<dbReference type="VEuPathDB" id="AmoebaDB:EHI_005920"/>
<gene>
    <name evidence="2" type="ORF">CL6EHI_005920</name>
</gene>
<feature type="transmembrane region" description="Helical" evidence="1">
    <location>
        <begin position="28"/>
        <end position="46"/>
    </location>
</feature>
<dbReference type="VEuPathDB" id="AmoebaDB:EHI7A_201410"/>
<comment type="caution">
    <text evidence="2">The sequence shown here is derived from an EMBL/GenBank/DDBJ whole genome shotgun (WGS) entry which is preliminary data.</text>
</comment>
<organism evidence="2 3">
    <name type="scientific">Entamoeba histolytica</name>
    <dbReference type="NCBI Taxonomy" id="5759"/>
    <lineage>
        <taxon>Eukaryota</taxon>
        <taxon>Amoebozoa</taxon>
        <taxon>Evosea</taxon>
        <taxon>Archamoebae</taxon>
        <taxon>Mastigamoebida</taxon>
        <taxon>Entamoebidae</taxon>
        <taxon>Entamoeba</taxon>
    </lineage>
</organism>
<evidence type="ECO:0000313" key="3">
    <source>
        <dbReference type="Proteomes" id="UP000078387"/>
    </source>
</evidence>
<evidence type="ECO:0000256" key="1">
    <source>
        <dbReference type="SAM" id="Phobius"/>
    </source>
</evidence>
<reference evidence="2 3" key="1">
    <citation type="submission" date="2016-05" db="EMBL/GenBank/DDBJ databases">
        <title>First whole genome sequencing of Entamoeba histolytica HM1:IMSS-clone-6.</title>
        <authorList>
            <person name="Mukherjee Avik.K."/>
            <person name="Izumyama S."/>
            <person name="Nakada-Tsukui K."/>
            <person name="Nozaki T."/>
        </authorList>
    </citation>
    <scope>NUCLEOTIDE SEQUENCE [LARGE SCALE GENOMIC DNA]</scope>
    <source>
        <strain evidence="2 3">HM1:IMSS clone 6</strain>
    </source>
</reference>
<dbReference type="OMA" id="PYSNIEF"/>
<accession>A0A5K1UEW3</accession>
<dbReference type="VEuPathDB" id="AmoebaDB:KM1_210560"/>
<dbReference type="Proteomes" id="UP000078387">
    <property type="component" value="Unassembled WGS sequence"/>
</dbReference>
<dbReference type="EMBL" id="BDEQ01000001">
    <property type="protein sequence ID" value="GAT95534.1"/>
    <property type="molecule type" value="Genomic_DNA"/>
</dbReference>
<sequence length="175" mass="20226">MTDVNISINNPSITTLQISVEKTKKISFFKIGGLLLVASVLVLYLYQVRTELLSYGVWCLIGFFVYSIYKFLTSINKVTIIADQSKGIELIKESTSIPYSNVEFIPKEVLNNVIIHEQIQIFVVETYLALTFKSKNVKYITKFPPLKPIFYEFNLSIKQKQLIYQSLHHFLKTMN</sequence>
<name>A0A5K1UEW3_ENTHI</name>
<evidence type="ECO:0000313" key="2">
    <source>
        <dbReference type="EMBL" id="GAT95534.1"/>
    </source>
</evidence>
<feature type="transmembrane region" description="Helical" evidence="1">
    <location>
        <begin position="52"/>
        <end position="69"/>
    </location>
</feature>